<organism evidence="3 4">
    <name type="scientific">Paraphaeosphaeria minitans</name>
    <dbReference type="NCBI Taxonomy" id="565426"/>
    <lineage>
        <taxon>Eukaryota</taxon>
        <taxon>Fungi</taxon>
        <taxon>Dikarya</taxon>
        <taxon>Ascomycota</taxon>
        <taxon>Pezizomycotina</taxon>
        <taxon>Dothideomycetes</taxon>
        <taxon>Pleosporomycetidae</taxon>
        <taxon>Pleosporales</taxon>
        <taxon>Massarineae</taxon>
        <taxon>Didymosphaeriaceae</taxon>
        <taxon>Paraphaeosphaeria</taxon>
    </lineage>
</organism>
<comment type="caution">
    <text evidence="3">The sequence shown here is derived from an EMBL/GenBank/DDBJ whole genome shotgun (WGS) entry which is preliminary data.</text>
</comment>
<dbReference type="InterPro" id="IPR049192">
    <property type="entry name" value="DUF4246_C"/>
</dbReference>
<evidence type="ECO:0000259" key="1">
    <source>
        <dbReference type="Pfam" id="PF14033"/>
    </source>
</evidence>
<feature type="domain" description="DUF4246" evidence="2">
    <location>
        <begin position="30"/>
        <end position="86"/>
    </location>
</feature>
<dbReference type="Pfam" id="PF14033">
    <property type="entry name" value="DUF4246"/>
    <property type="match status" value="1"/>
</dbReference>
<dbReference type="InterPro" id="IPR025340">
    <property type="entry name" value="DUF4246"/>
</dbReference>
<dbReference type="PANTHER" id="PTHR33119:SF1">
    <property type="entry name" value="FE2OG DIOXYGENASE DOMAIN-CONTAINING PROTEIN"/>
    <property type="match status" value="1"/>
</dbReference>
<dbReference type="OrthoDB" id="415532at2759"/>
<reference evidence="3" key="1">
    <citation type="journal article" date="2020" name="Mol. Plant Microbe Interact.">
        <title>Genome Sequence of the Biocontrol Agent Coniothyrium minitans strain Conio (IMI 134523).</title>
        <authorList>
            <person name="Patel D."/>
            <person name="Shittu T.A."/>
            <person name="Baroncelli R."/>
            <person name="Muthumeenakshi S."/>
            <person name="Osborne T.H."/>
            <person name="Janganan T.K."/>
            <person name="Sreenivasaprasad S."/>
        </authorList>
    </citation>
    <scope>NUCLEOTIDE SEQUENCE</scope>
    <source>
        <strain evidence="3">Conio</strain>
    </source>
</reference>
<dbReference type="PANTHER" id="PTHR33119">
    <property type="entry name" value="IFI3P"/>
    <property type="match status" value="1"/>
</dbReference>
<protein>
    <recommendedName>
        <fullName evidence="5">Duf1665 domain containing protein</fullName>
    </recommendedName>
</protein>
<accession>A0A9P6KRK4</accession>
<gene>
    <name evidence="3" type="ORF">PMIN01_06155</name>
</gene>
<sequence length="625" mass="71424">MAAVETKNASTLPLLGLTNPLNGISERSWGNGLDRARFKNAISDWSGTPLVLSERNMIAVMDRLTDKPEWTRKVFDEDIVSKWKKEAIDMFKDEPPEKEFTVDMWDYCLAEMREYAELEKEHGFVPALEATATVFKSDSIIDAQLKEDLRAAASVLENVPESAKDWHPGSDEKVLDLVHPSLFPLLYGRSRVLKPEHGHVIGDSAGEWEGKGGTMTLDDCEQWIGKGGIMPVPEPAATQVSSWAGLSSWDRWGRSEQHFYSAKFQWLPCEVAFSDDDGVKITSYINNLQPKKHKDLYEVLEKMIAKTIPMWNATLDSTQTFHKEPRINLDSIPWIEPEGERPREEDEDPEYDDTWELDNEWREENRTLVPPGPDTYSRRKGTFAMRDSDEKAVNLRQDWADQGLQVIVKLANIHLTPEKPEYDGGAWHIEGQLNEHICASALYYYDTANITDSYLAFRETTSQEYLADKPYEQSDHTHFERLYDIASDGPCVQGLGSTLTREGRLLTFPNVLQHRVSPFALADRSAPGHRKIVALFLVDPHTRIPSTANVPPQQKEWWTEMVHGLDRVNTLPAELRAWVTDSVGDFPLALEEARGIRLELMEERRLFVRDHEARIQQESFSFCEH</sequence>
<keyword evidence="4" id="KW-1185">Reference proteome</keyword>
<dbReference type="Pfam" id="PF21666">
    <property type="entry name" value="DUF4246_N"/>
    <property type="match status" value="1"/>
</dbReference>
<evidence type="ECO:0000313" key="3">
    <source>
        <dbReference type="EMBL" id="KAF9736240.1"/>
    </source>
</evidence>
<name>A0A9P6KRK4_9PLEO</name>
<evidence type="ECO:0000313" key="4">
    <source>
        <dbReference type="Proteomes" id="UP000756921"/>
    </source>
</evidence>
<feature type="domain" description="DUF4246" evidence="1">
    <location>
        <begin position="103"/>
        <end position="560"/>
    </location>
</feature>
<dbReference type="AlphaFoldDB" id="A0A9P6KRK4"/>
<proteinExistence type="predicted"/>
<dbReference type="Proteomes" id="UP000756921">
    <property type="component" value="Unassembled WGS sequence"/>
</dbReference>
<evidence type="ECO:0000259" key="2">
    <source>
        <dbReference type="Pfam" id="PF21666"/>
    </source>
</evidence>
<dbReference type="InterPro" id="IPR049207">
    <property type="entry name" value="DUF4246_N"/>
</dbReference>
<dbReference type="EMBL" id="WJXW01000005">
    <property type="protein sequence ID" value="KAF9736240.1"/>
    <property type="molecule type" value="Genomic_DNA"/>
</dbReference>
<evidence type="ECO:0008006" key="5">
    <source>
        <dbReference type="Google" id="ProtNLM"/>
    </source>
</evidence>